<dbReference type="PANTHER" id="PTHR22891">
    <property type="entry name" value="EUKARYOTIC TRANSLATION INITIATION FACTOR 2C"/>
    <property type="match status" value="1"/>
</dbReference>
<sequence>MISHRTTFDNLYAKSVRHGHEASDTEKTRYFKHSWPRTGDFAFYRATFESLPATSQTWDKLDSLWCQALRSAEESEAMGTHEGVVAMTHGRDQGQEKGARNGGSSQVAGKTWDHNTQPFRGVCYYCQKPGHKVSYCRSLAKDRPRMDDGKEGDAGKDGEGRPKGKAHALIRREETDEVEDEVEIGDVNLGSIYYYTSDIHDFYLQAHAGLQGTARPTHYVVVADENKYTADKLQGLVNTLCYSFARATRSVSMVPVAYYAHIVAEKVRLVIDDEDSDNAAMSSTTSGSKVEQMTFNATRVSKRFEDHPKSNKVAWESLYREGYHWVPKLATRKMKKKTDLSAVPHLSTLSSLCSLPCSTLPLPSTPNSSPRAPNPVNPVQQPAAPSRKGRAFKGLPGSKKSALAKAYSAPVLGGWANMDVDVPEGSEKKEEQEDGFELDWSKDMDFP</sequence>
<evidence type="ECO:0000313" key="4">
    <source>
        <dbReference type="Proteomes" id="UP000094819"/>
    </source>
</evidence>
<evidence type="ECO:0000256" key="1">
    <source>
        <dbReference type="SAM" id="MobiDB-lite"/>
    </source>
</evidence>
<evidence type="ECO:0000313" key="3">
    <source>
        <dbReference type="EMBL" id="ODN80083.1"/>
    </source>
</evidence>
<feature type="compositionally biased region" description="Basic and acidic residues" evidence="1">
    <location>
        <begin position="142"/>
        <end position="162"/>
    </location>
</feature>
<dbReference type="GO" id="GO:0003676">
    <property type="term" value="F:nucleic acid binding"/>
    <property type="evidence" value="ECO:0007669"/>
    <property type="project" value="InterPro"/>
</dbReference>
<gene>
    <name evidence="3" type="ORF">L198_07893</name>
</gene>
<evidence type="ECO:0000259" key="2">
    <source>
        <dbReference type="PROSITE" id="PS50822"/>
    </source>
</evidence>
<name>A0A1E3HUR8_9TREE</name>
<dbReference type="InterPro" id="IPR036397">
    <property type="entry name" value="RNaseH_sf"/>
</dbReference>
<dbReference type="GeneID" id="30197104"/>
<feature type="domain" description="Piwi" evidence="2">
    <location>
        <begin position="202"/>
        <end position="272"/>
    </location>
</feature>
<dbReference type="AlphaFoldDB" id="A0A1E3HUR8"/>
<reference evidence="3 4" key="1">
    <citation type="submission" date="2016-06" db="EMBL/GenBank/DDBJ databases">
        <title>Evolution of pathogenesis and genome organization in the Tremellales.</title>
        <authorList>
            <person name="Cuomo C."/>
            <person name="Litvintseva A."/>
            <person name="Heitman J."/>
            <person name="Chen Y."/>
            <person name="Sun S."/>
            <person name="Springer D."/>
            <person name="Dromer F."/>
            <person name="Young S."/>
            <person name="Zeng Q."/>
            <person name="Chapman S."/>
            <person name="Gujja S."/>
            <person name="Saif S."/>
            <person name="Birren B."/>
        </authorList>
    </citation>
    <scope>NUCLEOTIDE SEQUENCE [LARGE SCALE GENOMIC DNA]</scope>
    <source>
        <strain evidence="3 4">CBS 7118</strain>
    </source>
</reference>
<feature type="region of interest" description="Disordered" evidence="1">
    <location>
        <begin position="142"/>
        <end position="168"/>
    </location>
</feature>
<dbReference type="Gene3D" id="3.30.420.10">
    <property type="entry name" value="Ribonuclease H-like superfamily/Ribonuclease H"/>
    <property type="match status" value="1"/>
</dbReference>
<dbReference type="InterPro" id="IPR003165">
    <property type="entry name" value="Piwi"/>
</dbReference>
<dbReference type="SUPFAM" id="SSF53098">
    <property type="entry name" value="Ribonuclease H-like"/>
    <property type="match status" value="1"/>
</dbReference>
<accession>A0A1E3HUR8</accession>
<dbReference type="Proteomes" id="UP000094819">
    <property type="component" value="Unassembled WGS sequence"/>
</dbReference>
<feature type="region of interest" description="Disordered" evidence="1">
    <location>
        <begin position="362"/>
        <end position="397"/>
    </location>
</feature>
<feature type="region of interest" description="Disordered" evidence="1">
    <location>
        <begin position="418"/>
        <end position="447"/>
    </location>
</feature>
<feature type="compositionally biased region" description="Polar residues" evidence="1">
    <location>
        <begin position="102"/>
        <end position="112"/>
    </location>
</feature>
<dbReference type="PROSITE" id="PS50822">
    <property type="entry name" value="PIWI"/>
    <property type="match status" value="1"/>
</dbReference>
<keyword evidence="4" id="KW-1185">Reference proteome</keyword>
<protein>
    <recommendedName>
        <fullName evidence="2">Piwi domain-containing protein</fullName>
    </recommendedName>
</protein>
<dbReference type="InterPro" id="IPR012337">
    <property type="entry name" value="RNaseH-like_sf"/>
</dbReference>
<dbReference type="RefSeq" id="XP_019028178.1">
    <property type="nucleotide sequence ID" value="XM_019179874.1"/>
</dbReference>
<proteinExistence type="predicted"/>
<dbReference type="EMBL" id="AWGH01000045">
    <property type="protein sequence ID" value="ODN80083.1"/>
    <property type="molecule type" value="Genomic_DNA"/>
</dbReference>
<organism evidence="3 4">
    <name type="scientific">Cryptococcus wingfieldii CBS 7118</name>
    <dbReference type="NCBI Taxonomy" id="1295528"/>
    <lineage>
        <taxon>Eukaryota</taxon>
        <taxon>Fungi</taxon>
        <taxon>Dikarya</taxon>
        <taxon>Basidiomycota</taxon>
        <taxon>Agaricomycotina</taxon>
        <taxon>Tremellomycetes</taxon>
        <taxon>Tremellales</taxon>
        <taxon>Cryptococcaceae</taxon>
        <taxon>Cryptococcus</taxon>
    </lineage>
</organism>
<feature type="region of interest" description="Disordered" evidence="1">
    <location>
        <begin position="92"/>
        <end position="112"/>
    </location>
</feature>
<dbReference type="SMART" id="SM00950">
    <property type="entry name" value="Piwi"/>
    <property type="match status" value="1"/>
</dbReference>
<dbReference type="OrthoDB" id="2571298at2759"/>
<dbReference type="Pfam" id="PF02171">
    <property type="entry name" value="Piwi"/>
    <property type="match status" value="1"/>
</dbReference>
<comment type="caution">
    <text evidence="3">The sequence shown here is derived from an EMBL/GenBank/DDBJ whole genome shotgun (WGS) entry which is preliminary data.</text>
</comment>